<dbReference type="InterPro" id="IPR003593">
    <property type="entry name" value="AAA+_ATPase"/>
</dbReference>
<dbReference type="Gene3D" id="2.40.50.140">
    <property type="entry name" value="Nucleic acid-binding proteins"/>
    <property type="match status" value="1"/>
</dbReference>
<dbReference type="PANTHER" id="PTHR23073">
    <property type="entry name" value="26S PROTEASOME REGULATORY SUBUNIT"/>
    <property type="match status" value="1"/>
</dbReference>
<evidence type="ECO:0000259" key="12">
    <source>
        <dbReference type="SMART" id="SM00382"/>
    </source>
</evidence>
<dbReference type="PROSITE" id="PS00674">
    <property type="entry name" value="AAA"/>
    <property type="match status" value="1"/>
</dbReference>
<dbReference type="FunFam" id="1.10.8.60:FF:000009">
    <property type="entry name" value="26S protease regulatory subunit 6A"/>
    <property type="match status" value="1"/>
</dbReference>
<evidence type="ECO:0000256" key="9">
    <source>
        <dbReference type="ARBA" id="ARBA00069320"/>
    </source>
</evidence>
<dbReference type="SMART" id="SM00382">
    <property type="entry name" value="AAA"/>
    <property type="match status" value="1"/>
</dbReference>
<evidence type="ECO:0000256" key="3">
    <source>
        <dbReference type="ARBA" id="ARBA00006914"/>
    </source>
</evidence>
<dbReference type="Pfam" id="PF00004">
    <property type="entry name" value="AAA"/>
    <property type="match status" value="1"/>
</dbReference>
<evidence type="ECO:0000313" key="13">
    <source>
        <dbReference type="EMBL" id="CEP08804.1"/>
    </source>
</evidence>
<dbReference type="InterPro" id="IPR012340">
    <property type="entry name" value="NA-bd_OB-fold"/>
</dbReference>
<keyword evidence="8" id="KW-0539">Nucleus</keyword>
<dbReference type="AlphaFoldDB" id="A0A0B7N0Y6"/>
<dbReference type="InterPro" id="IPR003960">
    <property type="entry name" value="ATPase_AAA_CS"/>
</dbReference>
<evidence type="ECO:0000256" key="7">
    <source>
        <dbReference type="ARBA" id="ARBA00022942"/>
    </source>
</evidence>
<keyword evidence="11" id="KW-0175">Coiled coil</keyword>
<keyword evidence="7" id="KW-0647">Proteasome</keyword>
<keyword evidence="4" id="KW-0963">Cytoplasm</keyword>
<keyword evidence="14" id="KW-1185">Reference proteome</keyword>
<evidence type="ECO:0000256" key="4">
    <source>
        <dbReference type="ARBA" id="ARBA00022490"/>
    </source>
</evidence>
<evidence type="ECO:0000256" key="5">
    <source>
        <dbReference type="ARBA" id="ARBA00022741"/>
    </source>
</evidence>
<dbReference type="InterPro" id="IPR032501">
    <property type="entry name" value="Prot_ATP_ID_OB_2nd"/>
</dbReference>
<feature type="domain" description="AAA+ ATPase" evidence="12">
    <location>
        <begin position="215"/>
        <end position="354"/>
    </location>
</feature>
<dbReference type="FunFam" id="2.40.50.140:FF:000076">
    <property type="entry name" value="26S protease regulatory subunit 6A"/>
    <property type="match status" value="1"/>
</dbReference>
<dbReference type="InterPro" id="IPR003959">
    <property type="entry name" value="ATPase_AAA_core"/>
</dbReference>
<dbReference type="Pfam" id="PF17862">
    <property type="entry name" value="AAA_lid_3"/>
    <property type="match status" value="1"/>
</dbReference>
<evidence type="ECO:0000256" key="10">
    <source>
        <dbReference type="RuleBase" id="RU003651"/>
    </source>
</evidence>
<protein>
    <recommendedName>
        <fullName evidence="9">26S proteasome regulatory subunit 6A</fullName>
    </recommendedName>
</protein>
<name>A0A0B7N0Y6_9FUNG</name>
<comment type="subcellular location">
    <subcellularLocation>
        <location evidence="2">Cytoplasm</location>
    </subcellularLocation>
    <subcellularLocation>
        <location evidence="1">Nucleus</location>
    </subcellularLocation>
</comment>
<feature type="coiled-coil region" evidence="11">
    <location>
        <begin position="36"/>
        <end position="70"/>
    </location>
</feature>
<dbReference type="GO" id="GO:0005737">
    <property type="term" value="C:cytoplasm"/>
    <property type="evidence" value="ECO:0007669"/>
    <property type="project" value="UniProtKB-SubCell"/>
</dbReference>
<evidence type="ECO:0000256" key="11">
    <source>
        <dbReference type="SAM" id="Coils"/>
    </source>
</evidence>
<reference evidence="13 14" key="1">
    <citation type="submission" date="2014-09" db="EMBL/GenBank/DDBJ databases">
        <authorList>
            <person name="Ellenberger Sabrina"/>
        </authorList>
    </citation>
    <scope>NUCLEOTIDE SEQUENCE [LARGE SCALE GENOMIC DNA]</scope>
    <source>
        <strain evidence="13 14">CBS 412.66</strain>
    </source>
</reference>
<organism evidence="13 14">
    <name type="scientific">Parasitella parasitica</name>
    <dbReference type="NCBI Taxonomy" id="35722"/>
    <lineage>
        <taxon>Eukaryota</taxon>
        <taxon>Fungi</taxon>
        <taxon>Fungi incertae sedis</taxon>
        <taxon>Mucoromycota</taxon>
        <taxon>Mucoromycotina</taxon>
        <taxon>Mucoromycetes</taxon>
        <taxon>Mucorales</taxon>
        <taxon>Mucorineae</taxon>
        <taxon>Mucoraceae</taxon>
        <taxon>Parasitella</taxon>
    </lineage>
</organism>
<dbReference type="Pfam" id="PF16450">
    <property type="entry name" value="Prot_ATP_ID_OB_C"/>
    <property type="match status" value="1"/>
</dbReference>
<dbReference type="GO" id="GO:0008540">
    <property type="term" value="C:proteasome regulatory particle, base subcomplex"/>
    <property type="evidence" value="ECO:0007669"/>
    <property type="project" value="UniProtKB-ARBA"/>
</dbReference>
<dbReference type="InterPro" id="IPR041569">
    <property type="entry name" value="AAA_lid_3"/>
</dbReference>
<gene>
    <name evidence="13" type="primary">PARPA_02193.1 scaffold 3493</name>
</gene>
<dbReference type="Gene3D" id="1.10.8.60">
    <property type="match status" value="1"/>
</dbReference>
<evidence type="ECO:0000256" key="1">
    <source>
        <dbReference type="ARBA" id="ARBA00004123"/>
    </source>
</evidence>
<dbReference type="FunFam" id="3.40.50.300:FF:000037">
    <property type="entry name" value="26S protease regulatory subunit 6A"/>
    <property type="match status" value="1"/>
</dbReference>
<dbReference type="InterPro" id="IPR050221">
    <property type="entry name" value="26S_Proteasome_ATPase"/>
</dbReference>
<sequence length="435" mass="49086">MTTLEDKTLWENQDQEQEDIGQDILRLAPEEITNRTRLLENDIKVMKSEIVRLQHEQASMKERIKDNKEKIKMNKQLPYLVGNVVEVRQRLLDVEPEEEDEEDGANIDLNNQRKGKCAVIKTSTRQTIFLPLIGLVDADSLKPGDLIGVNKDSFLILDTLPAEYDSRVKAMEVDEKPTEDYNDIGGLDKQIEELVEAVVLPMTHADRFKNLGIKPPKGVLMYGPPGTGKTLLARACAAQTNSAYLKLAGPQLVQMFIGDGAKLVRDAFELAKEKSPAIIFIDELDAIGTKRFDSEKSGDREVQRTMLELLNQLDGFSSDDRIKVIAATNRIDILDPALLRSGRLDRKIEFPLPNEEARARIIQIHSRKMNVSKDVNFDELSRCCDEFNGAQCKAVCVESGMLALRRGAVEITHEDFMEAIQEVQAKKKMTLQYYA</sequence>
<evidence type="ECO:0000256" key="8">
    <source>
        <dbReference type="ARBA" id="ARBA00023242"/>
    </source>
</evidence>
<proteinExistence type="inferred from homology"/>
<evidence type="ECO:0000313" key="14">
    <source>
        <dbReference type="Proteomes" id="UP000054107"/>
    </source>
</evidence>
<dbReference type="STRING" id="35722.A0A0B7N0Y6"/>
<accession>A0A0B7N0Y6</accession>
<dbReference type="Gene3D" id="3.40.50.300">
    <property type="entry name" value="P-loop containing nucleotide triphosphate hydrolases"/>
    <property type="match status" value="1"/>
</dbReference>
<keyword evidence="5 10" id="KW-0547">Nucleotide-binding</keyword>
<evidence type="ECO:0000256" key="6">
    <source>
        <dbReference type="ARBA" id="ARBA00022840"/>
    </source>
</evidence>
<dbReference type="GO" id="GO:0016887">
    <property type="term" value="F:ATP hydrolysis activity"/>
    <property type="evidence" value="ECO:0007669"/>
    <property type="project" value="InterPro"/>
</dbReference>
<dbReference type="Proteomes" id="UP000054107">
    <property type="component" value="Unassembled WGS sequence"/>
</dbReference>
<comment type="similarity">
    <text evidence="3 10">Belongs to the AAA ATPase family.</text>
</comment>
<dbReference type="GO" id="GO:0005524">
    <property type="term" value="F:ATP binding"/>
    <property type="evidence" value="ECO:0007669"/>
    <property type="project" value="UniProtKB-KW"/>
</dbReference>
<dbReference type="SUPFAM" id="SSF52540">
    <property type="entry name" value="P-loop containing nucleoside triphosphate hydrolases"/>
    <property type="match status" value="1"/>
</dbReference>
<keyword evidence="6 10" id="KW-0067">ATP-binding</keyword>
<dbReference type="EMBL" id="LN720399">
    <property type="protein sequence ID" value="CEP08804.1"/>
    <property type="molecule type" value="Genomic_DNA"/>
</dbReference>
<dbReference type="GO" id="GO:0005634">
    <property type="term" value="C:nucleus"/>
    <property type="evidence" value="ECO:0007669"/>
    <property type="project" value="UniProtKB-SubCell"/>
</dbReference>
<evidence type="ECO:0000256" key="2">
    <source>
        <dbReference type="ARBA" id="ARBA00004496"/>
    </source>
</evidence>
<dbReference type="InterPro" id="IPR027417">
    <property type="entry name" value="P-loop_NTPase"/>
</dbReference>
<dbReference type="OrthoDB" id="9443236at2759"/>